<dbReference type="InterPro" id="IPR012340">
    <property type="entry name" value="NA-bd_OB-fold"/>
</dbReference>
<dbReference type="SUPFAM" id="SSF55550">
    <property type="entry name" value="SH2 domain"/>
    <property type="match status" value="1"/>
</dbReference>
<dbReference type="AlphaFoldDB" id="K0RC99"/>
<dbReference type="Gene3D" id="1.10.10.2740">
    <property type="entry name" value="Spt6, Death-like domain"/>
    <property type="match status" value="1"/>
</dbReference>
<dbReference type="SUPFAM" id="SSF47781">
    <property type="entry name" value="RuvA domain 2-like"/>
    <property type="match status" value="1"/>
</dbReference>
<feature type="non-terminal residue" evidence="4">
    <location>
        <position position="1"/>
    </location>
</feature>
<feature type="compositionally biased region" description="Low complexity" evidence="2">
    <location>
        <begin position="1129"/>
        <end position="1153"/>
    </location>
</feature>
<dbReference type="EMBL" id="AGNL01044337">
    <property type="protein sequence ID" value="EJK49909.1"/>
    <property type="molecule type" value="Genomic_DNA"/>
</dbReference>
<dbReference type="GO" id="GO:0140673">
    <property type="term" value="P:transcription elongation-coupled chromatin remodeling"/>
    <property type="evidence" value="ECO:0007669"/>
    <property type="project" value="InterPro"/>
</dbReference>
<dbReference type="PANTHER" id="PTHR10145:SF6">
    <property type="entry name" value="TRANSCRIPTION ELONGATION FACTOR SPT6"/>
    <property type="match status" value="1"/>
</dbReference>
<dbReference type="GO" id="GO:0003676">
    <property type="term" value="F:nucleic acid binding"/>
    <property type="evidence" value="ECO:0007669"/>
    <property type="project" value="InterPro"/>
</dbReference>
<dbReference type="eggNOG" id="KOG1856">
    <property type="taxonomic scope" value="Eukaryota"/>
</dbReference>
<dbReference type="OrthoDB" id="995477at2759"/>
<dbReference type="Proteomes" id="UP000266841">
    <property type="component" value="Unassembled WGS sequence"/>
</dbReference>
<reference evidence="4 5" key="1">
    <citation type="journal article" date="2012" name="Genome Biol.">
        <title>Genome and low-iron response of an oceanic diatom adapted to chronic iron limitation.</title>
        <authorList>
            <person name="Lommer M."/>
            <person name="Specht M."/>
            <person name="Roy A.S."/>
            <person name="Kraemer L."/>
            <person name="Andreson R."/>
            <person name="Gutowska M.A."/>
            <person name="Wolf J."/>
            <person name="Bergner S.V."/>
            <person name="Schilhabel M.B."/>
            <person name="Klostermeier U.C."/>
            <person name="Beiko R.G."/>
            <person name="Rosenstiel P."/>
            <person name="Hippler M."/>
            <person name="Laroche J."/>
        </authorList>
    </citation>
    <scope>NUCLEOTIDE SEQUENCE [LARGE SCALE GENOMIC DNA]</scope>
    <source>
        <strain evidence="4 5">CCMP1005</strain>
    </source>
</reference>
<evidence type="ECO:0000256" key="2">
    <source>
        <dbReference type="SAM" id="MobiDB-lite"/>
    </source>
</evidence>
<organism evidence="4 5">
    <name type="scientific">Thalassiosira oceanica</name>
    <name type="common">Marine diatom</name>
    <dbReference type="NCBI Taxonomy" id="159749"/>
    <lineage>
        <taxon>Eukaryota</taxon>
        <taxon>Sar</taxon>
        <taxon>Stramenopiles</taxon>
        <taxon>Ochrophyta</taxon>
        <taxon>Bacillariophyta</taxon>
        <taxon>Coscinodiscophyceae</taxon>
        <taxon>Thalassiosirophycidae</taxon>
        <taxon>Thalassiosirales</taxon>
        <taxon>Thalassiosiraceae</taxon>
        <taxon>Thalassiosira</taxon>
    </lineage>
</organism>
<feature type="region of interest" description="Disordered" evidence="2">
    <location>
        <begin position="1094"/>
        <end position="1186"/>
    </location>
</feature>
<feature type="compositionally biased region" description="Low complexity" evidence="2">
    <location>
        <begin position="1108"/>
        <end position="1122"/>
    </location>
</feature>
<dbReference type="CDD" id="cd09928">
    <property type="entry name" value="SH2_Cterm_SPT6_like"/>
    <property type="match status" value="1"/>
</dbReference>
<accession>K0RC99</accession>
<dbReference type="InterPro" id="IPR017072">
    <property type="entry name" value="TF_Spt6"/>
</dbReference>
<dbReference type="SMART" id="SM00316">
    <property type="entry name" value="S1"/>
    <property type="match status" value="1"/>
</dbReference>
<name>K0RC99_THAOC</name>
<dbReference type="CDD" id="cd09918">
    <property type="entry name" value="SH2_Nterm_SPT6_like"/>
    <property type="match status" value="1"/>
</dbReference>
<dbReference type="GO" id="GO:0008023">
    <property type="term" value="C:transcription elongation factor complex"/>
    <property type="evidence" value="ECO:0007669"/>
    <property type="project" value="TreeGrafter"/>
</dbReference>
<dbReference type="InterPro" id="IPR012337">
    <property type="entry name" value="RNaseH-like_sf"/>
</dbReference>
<protein>
    <recommendedName>
        <fullName evidence="3">S1 motif domain-containing protein</fullName>
    </recommendedName>
</protein>
<feature type="domain" description="S1 motif" evidence="3">
    <location>
        <begin position="766"/>
        <end position="835"/>
    </location>
</feature>
<gene>
    <name evidence="4" type="ORF">THAOC_31164</name>
</gene>
<dbReference type="InterPro" id="IPR035019">
    <property type="entry name" value="Spt6_SH2_N"/>
</dbReference>
<proteinExistence type="inferred from homology"/>
<dbReference type="PANTHER" id="PTHR10145">
    <property type="entry name" value="TRANSCRIPTION ELONGATION FACTOR SPT6"/>
    <property type="match status" value="1"/>
</dbReference>
<dbReference type="GO" id="GO:0031491">
    <property type="term" value="F:nucleosome binding"/>
    <property type="evidence" value="ECO:0007669"/>
    <property type="project" value="TreeGrafter"/>
</dbReference>
<feature type="compositionally biased region" description="Pro residues" evidence="2">
    <location>
        <begin position="1165"/>
        <end position="1180"/>
    </location>
</feature>
<dbReference type="InterPro" id="IPR010994">
    <property type="entry name" value="RuvA_2-like"/>
</dbReference>
<dbReference type="InterPro" id="IPR035018">
    <property type="entry name" value="Spt6_SH2_C"/>
</dbReference>
<dbReference type="Gene3D" id="1.10.3500.10">
    <property type="entry name" value="Tex N-terminal region-like"/>
    <property type="match status" value="1"/>
</dbReference>
<dbReference type="Gene3D" id="2.40.50.140">
    <property type="entry name" value="Nucleic acid-binding proteins"/>
    <property type="match status" value="1"/>
</dbReference>
<evidence type="ECO:0000313" key="5">
    <source>
        <dbReference type="Proteomes" id="UP000266841"/>
    </source>
</evidence>
<dbReference type="InterPro" id="IPR042066">
    <property type="entry name" value="Spt6_death-like"/>
</dbReference>
<dbReference type="SUPFAM" id="SSF50249">
    <property type="entry name" value="Nucleic acid-binding proteins"/>
    <property type="match status" value="1"/>
</dbReference>
<dbReference type="PROSITE" id="PS50126">
    <property type="entry name" value="S1"/>
    <property type="match status" value="1"/>
</dbReference>
<dbReference type="Gene3D" id="3.30.420.140">
    <property type="entry name" value="YqgF/RNase H-like domain"/>
    <property type="match status" value="1"/>
</dbReference>
<keyword evidence="5" id="KW-1185">Reference proteome</keyword>
<dbReference type="SUPFAM" id="SSF53098">
    <property type="entry name" value="Ribonuclease H-like"/>
    <property type="match status" value="1"/>
</dbReference>
<comment type="similarity">
    <text evidence="1">Belongs to the SPT6 family.</text>
</comment>
<dbReference type="InterPro" id="IPR032706">
    <property type="entry name" value="Spt6_HHH"/>
</dbReference>
<dbReference type="OMA" id="NINCALI"/>
<dbReference type="Gene3D" id="3.30.505.10">
    <property type="entry name" value="SH2 domain"/>
    <property type="match status" value="2"/>
</dbReference>
<evidence type="ECO:0000313" key="4">
    <source>
        <dbReference type="EMBL" id="EJK49909.1"/>
    </source>
</evidence>
<evidence type="ECO:0000256" key="1">
    <source>
        <dbReference type="ARBA" id="ARBA00009253"/>
    </source>
</evidence>
<dbReference type="InterPro" id="IPR036860">
    <property type="entry name" value="SH2_dom_sf"/>
</dbReference>
<dbReference type="Gene3D" id="1.10.150.850">
    <property type="entry name" value="Spt6, helix-hairpin-helix domain"/>
    <property type="match status" value="1"/>
</dbReference>
<dbReference type="GO" id="GO:0042393">
    <property type="term" value="F:histone binding"/>
    <property type="evidence" value="ECO:0007669"/>
    <property type="project" value="TreeGrafter"/>
</dbReference>
<evidence type="ECO:0000259" key="3">
    <source>
        <dbReference type="PROSITE" id="PS50126"/>
    </source>
</evidence>
<dbReference type="InterPro" id="IPR037027">
    <property type="entry name" value="YqgF/RNaseH-like_dom_sf"/>
</dbReference>
<dbReference type="Pfam" id="PF00575">
    <property type="entry name" value="S1"/>
    <property type="match status" value="1"/>
</dbReference>
<dbReference type="InterPro" id="IPR003029">
    <property type="entry name" value="S1_domain"/>
</dbReference>
<dbReference type="CDD" id="cd00164">
    <property type="entry name" value="S1_like"/>
    <property type="match status" value="1"/>
</dbReference>
<sequence>FSYDRTLAGEDGDEVSPTERWTAPVVDGASPTEYGNRLADSGELVSLASGGDADWDRPDPDAVDPLRAARYVASMEVAHEPRVRRTLRDMYRQSAVLSTRPTARGAASIDAFHEFYGLHLLRDKPVRDHFPSDPAELERKRQRLDAEEAAELERNLRKAESDSCLRYLSLLRADRSGDISLQVHLPYVQSSFDDPNVEWHKRPSSELVRERQNIKPMMDVLERCYLPAGGDTDEWNEERRRVLRSALLNHLLPQFESETRRDLRDAAVKAGVAAAGESLRSMATEGPYRPSHYLGENRFVRPTGDIPVVGVCSSSDAREGTYLAAVTGSGEVADHVAVPGGTNVDSHRERIVTFLMTSRPEAVVVGSSGGVGSRATARRLAEIVQVATEKWNNRFVQAADEDDEDFEARMESFRRMHSGMDLDDDEDEVWKCNVDIVDDNVAQLFGRSVRGKKEFPEFPTNLKVAVSCARYAKDPLGELAYTWSAASDAGVFGTEMLYLNIHPLQRLVPRTLLLREYERVLCGVTADVGVDVNAACAHDHVHGLLTFVPGLGPRKANNLRQSAERIGGVVSNRKAVLAKRMLGPVVYNNAVAFLRVRATDQLEDQRLHPLDDSRCHPDVYQRNRWAVKIAVDALELGDSVAQDDENAITAIRDIMDDSQLEVKRLYDATKSEWERAYGSGTFNTAEWDPKLLPPESWRDKIEELDIEAFADMIEQNGSGKWLTQLTMTKWELRMPYEDPRKPMEPPQGARLFKLLTGETDASLCPGKHVTGKVIKNNDFGSQIKLEGDVPGFIPLRNLADDHVESADDIVQVGTVVNAIITQVKMDHMCVDLSLKREDFKKKSSEWERPASLAPLDPYFDRAAALAIDAEKDKERDERLESLRLKVGGTRIEGDDDAAEGGVAHRRSGKVTRRACAHPAFRNATHDTVDRELKDAGDAMIGEALVRPSNKSCDSLAVHWMVRPGCIKVIEVLEEDKDTDASIGNRLIVKKEVYESIDELLGRFIAPMNDRVEEVQHHRKFMDKLEDEVDERLQEMKRANPKGVFYQVCWSESYPGYISLRFIMNRSCRHHTIGITPDGFLWGGKTFGNLDRLMNEFKKNPQGPGARKPASAPSQSSSSSQQSYTTATDSISRQSSSRWGSRVGSSAGGSRDSSMLVHPGSLQGMPLPPPAYNQAPPPGQPPAFNYH</sequence>
<dbReference type="Pfam" id="PF14633">
    <property type="entry name" value="SH2_2"/>
    <property type="match status" value="1"/>
</dbReference>
<dbReference type="InterPro" id="IPR035420">
    <property type="entry name" value="Spt6_SH2"/>
</dbReference>
<dbReference type="GO" id="GO:0034728">
    <property type="term" value="P:nucleosome organization"/>
    <property type="evidence" value="ECO:0007669"/>
    <property type="project" value="TreeGrafter"/>
</dbReference>
<feature type="region of interest" description="Disordered" evidence="2">
    <location>
        <begin position="1"/>
        <end position="37"/>
    </location>
</feature>
<comment type="caution">
    <text evidence="4">The sequence shown here is derived from an EMBL/GenBank/DDBJ whole genome shotgun (WGS) entry which is preliminary data.</text>
</comment>
<dbReference type="InterPro" id="IPR023323">
    <property type="entry name" value="Tex-like_dom_sf"/>
</dbReference>
<dbReference type="Pfam" id="PF14635">
    <property type="entry name" value="HHH_7"/>
    <property type="match status" value="1"/>
</dbReference>